<comment type="caution">
    <text evidence="7">The sequence shown here is derived from an EMBL/GenBank/DDBJ whole genome shotgun (WGS) entry which is preliminary data.</text>
</comment>
<dbReference type="GO" id="GO:0003779">
    <property type="term" value="F:actin binding"/>
    <property type="evidence" value="ECO:0007669"/>
    <property type="project" value="UniProtKB-KW"/>
</dbReference>
<evidence type="ECO:0000256" key="1">
    <source>
        <dbReference type="ARBA" id="ARBA00022741"/>
    </source>
</evidence>
<keyword evidence="1" id="KW-0547">Nucleotide-binding</keyword>
<feature type="non-terminal residue" evidence="7">
    <location>
        <position position="1"/>
    </location>
</feature>
<dbReference type="EMBL" id="AMZH03005280">
    <property type="protein sequence ID" value="RRT66819.1"/>
    <property type="molecule type" value="Genomic_DNA"/>
</dbReference>
<keyword evidence="4" id="KW-0505">Motor protein</keyword>
<keyword evidence="3" id="KW-0518">Myosin</keyword>
<organism evidence="7 8">
    <name type="scientific">Ensete ventricosum</name>
    <name type="common">Abyssinian banana</name>
    <name type="synonym">Musa ensete</name>
    <dbReference type="NCBI Taxonomy" id="4639"/>
    <lineage>
        <taxon>Eukaryota</taxon>
        <taxon>Viridiplantae</taxon>
        <taxon>Streptophyta</taxon>
        <taxon>Embryophyta</taxon>
        <taxon>Tracheophyta</taxon>
        <taxon>Spermatophyta</taxon>
        <taxon>Magnoliopsida</taxon>
        <taxon>Liliopsida</taxon>
        <taxon>Zingiberales</taxon>
        <taxon>Musaceae</taxon>
        <taxon>Ensete</taxon>
    </lineage>
</organism>
<dbReference type="AlphaFoldDB" id="A0A426ZS23"/>
<evidence type="ECO:0000256" key="3">
    <source>
        <dbReference type="ARBA" id="ARBA00023123"/>
    </source>
</evidence>
<dbReference type="GO" id="GO:0030048">
    <property type="term" value="P:actin filament-based movement"/>
    <property type="evidence" value="ECO:0007669"/>
    <property type="project" value="UniProtKB-ARBA"/>
</dbReference>
<evidence type="ECO:0000313" key="7">
    <source>
        <dbReference type="EMBL" id="RRT66819.1"/>
    </source>
</evidence>
<evidence type="ECO:0000256" key="5">
    <source>
        <dbReference type="ARBA" id="ARBA00023203"/>
    </source>
</evidence>
<feature type="compositionally biased region" description="Basic and acidic residues" evidence="6">
    <location>
        <begin position="137"/>
        <end position="148"/>
    </location>
</feature>
<gene>
    <name evidence="7" type="ORF">B296_00039830</name>
</gene>
<evidence type="ECO:0000256" key="4">
    <source>
        <dbReference type="ARBA" id="ARBA00023175"/>
    </source>
</evidence>
<dbReference type="InterPro" id="IPR027417">
    <property type="entry name" value="P-loop_NTPase"/>
</dbReference>
<evidence type="ECO:0000313" key="8">
    <source>
        <dbReference type="Proteomes" id="UP000287651"/>
    </source>
</evidence>
<dbReference type="GO" id="GO:0005524">
    <property type="term" value="F:ATP binding"/>
    <property type="evidence" value="ECO:0007669"/>
    <property type="project" value="UniProtKB-KW"/>
</dbReference>
<keyword evidence="2" id="KW-0067">ATP-binding</keyword>
<evidence type="ECO:0000256" key="2">
    <source>
        <dbReference type="ARBA" id="ARBA00022840"/>
    </source>
</evidence>
<reference evidence="7 8" key="1">
    <citation type="journal article" date="2014" name="Agronomy (Basel)">
        <title>A Draft Genome Sequence for Ensete ventricosum, the Drought-Tolerant Tree Against Hunger.</title>
        <authorList>
            <person name="Harrison J."/>
            <person name="Moore K.A."/>
            <person name="Paszkiewicz K."/>
            <person name="Jones T."/>
            <person name="Grant M."/>
            <person name="Ambacheew D."/>
            <person name="Muzemil S."/>
            <person name="Studholme D.J."/>
        </authorList>
    </citation>
    <scope>NUCLEOTIDE SEQUENCE [LARGE SCALE GENOMIC DNA]</scope>
</reference>
<name>A0A426ZS23_ENSVE</name>
<dbReference type="Gene3D" id="1.10.10.820">
    <property type="match status" value="1"/>
</dbReference>
<sequence>EIEKYKLGNPQSFHYLNQSKCFKLDGVDDAQEYLATRRAMDIKPGGIIALLDEACYDDKAACQKILDKIGLKGYQVEEAKSTVIKEREAARKAIEAALPIIKENPVLVQDTEKIDLLNAEIENLKDLSPGAPNSRELQNDDKPQKSLNEKQQGIRASPQSAGLFSFSGRMMGTKTFQIVLLEILLILLTVQAPRTSRASLIRGSRSQANAMAQQALIAPWQSIVKSLTNYLKILRANHVSSE</sequence>
<keyword evidence="5" id="KW-0009">Actin-binding</keyword>
<dbReference type="Proteomes" id="UP000287651">
    <property type="component" value="Unassembled WGS sequence"/>
</dbReference>
<feature type="region of interest" description="Disordered" evidence="6">
    <location>
        <begin position="125"/>
        <end position="156"/>
    </location>
</feature>
<proteinExistence type="predicted"/>
<dbReference type="GO" id="GO:0016459">
    <property type="term" value="C:myosin complex"/>
    <property type="evidence" value="ECO:0007669"/>
    <property type="project" value="UniProtKB-KW"/>
</dbReference>
<accession>A0A426ZS23</accession>
<evidence type="ECO:0000256" key="6">
    <source>
        <dbReference type="SAM" id="MobiDB-lite"/>
    </source>
</evidence>
<dbReference type="FunFam" id="1.10.10.820:FF:000001">
    <property type="entry name" value="Myosin heavy chain"/>
    <property type="match status" value="1"/>
</dbReference>
<dbReference type="SUPFAM" id="SSF52540">
    <property type="entry name" value="P-loop containing nucleoside triphosphate hydrolases"/>
    <property type="match status" value="1"/>
</dbReference>
<protein>
    <submittedName>
        <fullName evidence="7">Uncharacterized protein</fullName>
    </submittedName>
</protein>